<reference evidence="2 3" key="1">
    <citation type="submission" date="2019-06" db="EMBL/GenBank/DDBJ databases">
        <title>Whole genome shotgun sequence of Streptomyces gardneri NBRC 12865.</title>
        <authorList>
            <person name="Hosoyama A."/>
            <person name="Uohara A."/>
            <person name="Ohji S."/>
            <person name="Ichikawa N."/>
        </authorList>
    </citation>
    <scope>NUCLEOTIDE SEQUENCE [LARGE SCALE GENOMIC DNA]</scope>
    <source>
        <strain evidence="2 3">NBRC 12865</strain>
    </source>
</reference>
<keyword evidence="3" id="KW-1185">Reference proteome</keyword>
<proteinExistence type="predicted"/>
<gene>
    <name evidence="2" type="ORF">SGA01_79690</name>
</gene>
<sequence length="131" mass="13829">MRCNEMEANAIRGEAIRQTDGRIEVCLTPDPPSRRRSTPSPCPGMSTPGMREGLGVGVAPSARKAAAPTARPRHRTRRPSCDTLAARSPPLHPAATTNALIANPRHTARAEQCLGKGACAYAHVSSVRIGA</sequence>
<protein>
    <submittedName>
        <fullName evidence="2">Uncharacterized protein</fullName>
    </submittedName>
</protein>
<evidence type="ECO:0000313" key="2">
    <source>
        <dbReference type="EMBL" id="GEB62364.1"/>
    </source>
</evidence>
<accession>A0A4Y3RYB0</accession>
<evidence type="ECO:0000256" key="1">
    <source>
        <dbReference type="SAM" id="MobiDB-lite"/>
    </source>
</evidence>
<feature type="compositionally biased region" description="Low complexity" evidence="1">
    <location>
        <begin position="59"/>
        <end position="70"/>
    </location>
</feature>
<feature type="region of interest" description="Disordered" evidence="1">
    <location>
        <begin position="25"/>
        <end position="97"/>
    </location>
</feature>
<evidence type="ECO:0000313" key="3">
    <source>
        <dbReference type="Proteomes" id="UP000315226"/>
    </source>
</evidence>
<name>A0A4Y3RYB0_9ACTN</name>
<organism evidence="2 3">
    <name type="scientific">Streptomyces gardneri</name>
    <dbReference type="NCBI Taxonomy" id="66892"/>
    <lineage>
        <taxon>Bacteria</taxon>
        <taxon>Bacillati</taxon>
        <taxon>Actinomycetota</taxon>
        <taxon>Actinomycetes</taxon>
        <taxon>Kitasatosporales</taxon>
        <taxon>Streptomycetaceae</taxon>
        <taxon>Streptomyces</taxon>
    </lineage>
</organism>
<dbReference type="Proteomes" id="UP000315226">
    <property type="component" value="Unassembled WGS sequence"/>
</dbReference>
<dbReference type="EMBL" id="BJMN01000091">
    <property type="protein sequence ID" value="GEB62364.1"/>
    <property type="molecule type" value="Genomic_DNA"/>
</dbReference>
<comment type="caution">
    <text evidence="2">The sequence shown here is derived from an EMBL/GenBank/DDBJ whole genome shotgun (WGS) entry which is preliminary data.</text>
</comment>
<dbReference type="AlphaFoldDB" id="A0A4Y3RYB0"/>